<comment type="similarity">
    <text evidence="4">Belongs to the zinc-containing alcohol dehydrogenase family.</text>
</comment>
<dbReference type="Pfam" id="PF00107">
    <property type="entry name" value="ADH_zinc_N"/>
    <property type="match status" value="1"/>
</dbReference>
<dbReference type="InterPro" id="IPR013154">
    <property type="entry name" value="ADH-like_N"/>
</dbReference>
<keyword evidence="1 4" id="KW-0479">Metal-binding</keyword>
<dbReference type="InterPro" id="IPR013149">
    <property type="entry name" value="ADH-like_C"/>
</dbReference>
<evidence type="ECO:0000256" key="4">
    <source>
        <dbReference type="RuleBase" id="RU361277"/>
    </source>
</evidence>
<dbReference type="InterPro" id="IPR050129">
    <property type="entry name" value="Zn_alcohol_dh"/>
</dbReference>
<dbReference type="RefSeq" id="WP_262590594.1">
    <property type="nucleotide sequence ID" value="NZ_JAOQJQ010000001.1"/>
</dbReference>
<dbReference type="Gene3D" id="3.40.50.720">
    <property type="entry name" value="NAD(P)-binding Rossmann-like Domain"/>
    <property type="match status" value="1"/>
</dbReference>
<evidence type="ECO:0000313" key="7">
    <source>
        <dbReference type="Proteomes" id="UP001652442"/>
    </source>
</evidence>
<dbReference type="Proteomes" id="UP001652442">
    <property type="component" value="Unassembled WGS sequence"/>
</dbReference>
<dbReference type="Gene3D" id="3.90.180.10">
    <property type="entry name" value="Medium-chain alcohol dehydrogenases, catalytic domain"/>
    <property type="match status" value="1"/>
</dbReference>
<keyword evidence="3" id="KW-0560">Oxidoreductase</keyword>
<evidence type="ECO:0000259" key="5">
    <source>
        <dbReference type="SMART" id="SM00829"/>
    </source>
</evidence>
<evidence type="ECO:0000313" key="6">
    <source>
        <dbReference type="EMBL" id="MCU6761074.1"/>
    </source>
</evidence>
<evidence type="ECO:0000256" key="2">
    <source>
        <dbReference type="ARBA" id="ARBA00022833"/>
    </source>
</evidence>
<dbReference type="PANTHER" id="PTHR43401">
    <property type="entry name" value="L-THREONINE 3-DEHYDROGENASE"/>
    <property type="match status" value="1"/>
</dbReference>
<evidence type="ECO:0000256" key="3">
    <source>
        <dbReference type="ARBA" id="ARBA00023002"/>
    </source>
</evidence>
<protein>
    <submittedName>
        <fullName evidence="6">Alcohol dehydrogenase catalytic domain-containing protein</fullName>
    </submittedName>
</protein>
<sequence length="341" mass="37033">MKALMKKEAGRGMDGIVLCDIPKPEPESRELLIKVMAAGICGTDIHIMEDAYPHSVPVVLGHEFTGIVEKMGKDVKGFSIGDQVIVHNIIGCGHCHYCMKGDYVFCSEKQSIGVNLNGGMAEYVTAPYDHAMVVPESMKGKDIPALSEPLACCVRGVLEQTKIGPGDKVLVTGPGVIGLLCAQLAKLCGAYVIVSGTGLDKERLKLAKKQGADQTADQPDTLKEIVASCTEQGVDVVLECSGSAGAMAGALELIRKQGRYTQVGMFGKNISVDMDTICRKEIEFHGTFATAHSTWEKLLKLYQQDNLQLEELVSQRLPLSEWKKGFEMFQKKEGNKIFLIP</sequence>
<dbReference type="InterPro" id="IPR020843">
    <property type="entry name" value="ER"/>
</dbReference>
<comment type="caution">
    <text evidence="6">The sequence shown here is derived from an EMBL/GenBank/DDBJ whole genome shotgun (WGS) entry which is preliminary data.</text>
</comment>
<keyword evidence="7" id="KW-1185">Reference proteome</keyword>
<organism evidence="6 7">
    <name type="scientific">Brotonthovivens ammoniilytica</name>
    <dbReference type="NCBI Taxonomy" id="2981725"/>
    <lineage>
        <taxon>Bacteria</taxon>
        <taxon>Bacillati</taxon>
        <taxon>Bacillota</taxon>
        <taxon>Clostridia</taxon>
        <taxon>Lachnospirales</taxon>
        <taxon>Lachnospiraceae</taxon>
        <taxon>Brotonthovivens</taxon>
    </lineage>
</organism>
<accession>A0ABT2TFW3</accession>
<reference evidence="6 7" key="1">
    <citation type="journal article" date="2021" name="ISME Commun">
        <title>Automated analysis of genomic sequences facilitates high-throughput and comprehensive description of bacteria.</title>
        <authorList>
            <person name="Hitch T.C.A."/>
        </authorList>
    </citation>
    <scope>NUCLEOTIDE SEQUENCE [LARGE SCALE GENOMIC DNA]</scope>
    <source>
        <strain evidence="6 7">Sanger_109</strain>
    </source>
</reference>
<dbReference type="PROSITE" id="PS00059">
    <property type="entry name" value="ADH_ZINC"/>
    <property type="match status" value="1"/>
</dbReference>
<dbReference type="SUPFAM" id="SSF51735">
    <property type="entry name" value="NAD(P)-binding Rossmann-fold domains"/>
    <property type="match status" value="1"/>
</dbReference>
<comment type="cofactor">
    <cofactor evidence="4">
        <name>Zn(2+)</name>
        <dbReference type="ChEBI" id="CHEBI:29105"/>
    </cofactor>
</comment>
<dbReference type="InterPro" id="IPR036291">
    <property type="entry name" value="NAD(P)-bd_dom_sf"/>
</dbReference>
<evidence type="ECO:0000256" key="1">
    <source>
        <dbReference type="ARBA" id="ARBA00022723"/>
    </source>
</evidence>
<keyword evidence="2 4" id="KW-0862">Zinc</keyword>
<dbReference type="SUPFAM" id="SSF50129">
    <property type="entry name" value="GroES-like"/>
    <property type="match status" value="1"/>
</dbReference>
<dbReference type="EMBL" id="JAOQJQ010000001">
    <property type="protein sequence ID" value="MCU6761074.1"/>
    <property type="molecule type" value="Genomic_DNA"/>
</dbReference>
<dbReference type="InterPro" id="IPR011032">
    <property type="entry name" value="GroES-like_sf"/>
</dbReference>
<dbReference type="PANTHER" id="PTHR43401:SF2">
    <property type="entry name" value="L-THREONINE 3-DEHYDROGENASE"/>
    <property type="match status" value="1"/>
</dbReference>
<proteinExistence type="inferred from homology"/>
<dbReference type="Pfam" id="PF08240">
    <property type="entry name" value="ADH_N"/>
    <property type="match status" value="1"/>
</dbReference>
<name>A0ABT2TFW3_9FIRM</name>
<feature type="domain" description="Enoyl reductase (ER)" evidence="5">
    <location>
        <begin position="12"/>
        <end position="339"/>
    </location>
</feature>
<dbReference type="InterPro" id="IPR002328">
    <property type="entry name" value="ADH_Zn_CS"/>
</dbReference>
<dbReference type="SMART" id="SM00829">
    <property type="entry name" value="PKS_ER"/>
    <property type="match status" value="1"/>
</dbReference>
<gene>
    <name evidence="6" type="ORF">OCV88_01830</name>
</gene>